<reference evidence="1" key="2">
    <citation type="journal article" date="2024" name="Plant">
        <title>Genomic evolution and insights into agronomic trait innovations of Sesamum species.</title>
        <authorList>
            <person name="Miao H."/>
            <person name="Wang L."/>
            <person name="Qu L."/>
            <person name="Liu H."/>
            <person name="Sun Y."/>
            <person name="Le M."/>
            <person name="Wang Q."/>
            <person name="Wei S."/>
            <person name="Zheng Y."/>
            <person name="Lin W."/>
            <person name="Duan Y."/>
            <person name="Cao H."/>
            <person name="Xiong S."/>
            <person name="Wang X."/>
            <person name="Wei L."/>
            <person name="Li C."/>
            <person name="Ma Q."/>
            <person name="Ju M."/>
            <person name="Zhao R."/>
            <person name="Li G."/>
            <person name="Mu C."/>
            <person name="Tian Q."/>
            <person name="Mei H."/>
            <person name="Zhang T."/>
            <person name="Gao T."/>
            <person name="Zhang H."/>
        </authorList>
    </citation>
    <scope>NUCLEOTIDE SEQUENCE</scope>
    <source>
        <strain evidence="1">G02</strain>
    </source>
</reference>
<dbReference type="PANTHER" id="PTHR48475:SF2">
    <property type="entry name" value="RIBONUCLEASE H"/>
    <property type="match status" value="1"/>
</dbReference>
<protein>
    <submittedName>
        <fullName evidence="1">Uncharacterized protein</fullName>
    </submittedName>
</protein>
<dbReference type="PANTHER" id="PTHR48475">
    <property type="entry name" value="RIBONUCLEASE H"/>
    <property type="match status" value="1"/>
</dbReference>
<dbReference type="Gene3D" id="3.30.420.10">
    <property type="entry name" value="Ribonuclease H-like superfamily/Ribonuclease H"/>
    <property type="match status" value="1"/>
</dbReference>
<dbReference type="EMBL" id="JACGWJ010000031">
    <property type="protein sequence ID" value="KAL0298731.1"/>
    <property type="molecule type" value="Genomic_DNA"/>
</dbReference>
<comment type="caution">
    <text evidence="1">The sequence shown here is derived from an EMBL/GenBank/DDBJ whole genome shotgun (WGS) entry which is preliminary data.</text>
</comment>
<dbReference type="InterPro" id="IPR036397">
    <property type="entry name" value="RNaseH_sf"/>
</dbReference>
<reference evidence="1" key="1">
    <citation type="submission" date="2020-06" db="EMBL/GenBank/DDBJ databases">
        <authorList>
            <person name="Li T."/>
            <person name="Hu X."/>
            <person name="Zhang T."/>
            <person name="Song X."/>
            <person name="Zhang H."/>
            <person name="Dai N."/>
            <person name="Sheng W."/>
            <person name="Hou X."/>
            <person name="Wei L."/>
        </authorList>
    </citation>
    <scope>NUCLEOTIDE SEQUENCE</scope>
    <source>
        <strain evidence="1">G02</strain>
        <tissue evidence="1">Leaf</tissue>
    </source>
</reference>
<sequence>MRLGDAKGNWVHELLGVLWAYCTTPRESMQETPFNLVYGTEAVLPTEIGEETWKGAPPKFKERDLILRKTEGMGPVEKLDAKWNGLYVVTEVIGHGTYKLRRGDGKPLPRTWNVPYLFFRDNNTS</sequence>
<dbReference type="GO" id="GO:0003676">
    <property type="term" value="F:nucleic acid binding"/>
    <property type="evidence" value="ECO:0007669"/>
    <property type="project" value="InterPro"/>
</dbReference>
<name>A0AAW2JWN4_SESRA</name>
<organism evidence="1">
    <name type="scientific">Sesamum radiatum</name>
    <name type="common">Black benniseed</name>
    <dbReference type="NCBI Taxonomy" id="300843"/>
    <lineage>
        <taxon>Eukaryota</taxon>
        <taxon>Viridiplantae</taxon>
        <taxon>Streptophyta</taxon>
        <taxon>Embryophyta</taxon>
        <taxon>Tracheophyta</taxon>
        <taxon>Spermatophyta</taxon>
        <taxon>Magnoliopsida</taxon>
        <taxon>eudicotyledons</taxon>
        <taxon>Gunneridae</taxon>
        <taxon>Pentapetalae</taxon>
        <taxon>asterids</taxon>
        <taxon>lamiids</taxon>
        <taxon>Lamiales</taxon>
        <taxon>Pedaliaceae</taxon>
        <taxon>Sesamum</taxon>
    </lineage>
</organism>
<gene>
    <name evidence="1" type="ORF">Sradi_6532900</name>
</gene>
<evidence type="ECO:0000313" key="1">
    <source>
        <dbReference type="EMBL" id="KAL0298731.1"/>
    </source>
</evidence>
<proteinExistence type="predicted"/>
<accession>A0AAW2JWN4</accession>
<dbReference type="AlphaFoldDB" id="A0AAW2JWN4"/>